<dbReference type="RefSeq" id="WP_200239794.1">
    <property type="nucleotide sequence ID" value="NZ_NRRV01000045.1"/>
</dbReference>
<keyword evidence="2" id="KW-1185">Reference proteome</keyword>
<name>A0ABS1CKF9_9GAMM</name>
<sequence length="97" mass="10964">MKIDVVLSRRGKRYVAQAAGLPEIRVEGASRDAVLRGVEQRLRTYLDRVELVRMDVGEALGVEASPEGFGALAEDPTFDDWQQEIARFRRSRDETTD</sequence>
<comment type="caution">
    <text evidence="1">The sequence shown here is derived from an EMBL/GenBank/DDBJ whole genome shotgun (WGS) entry which is preliminary data.</text>
</comment>
<dbReference type="EMBL" id="NRRV01000045">
    <property type="protein sequence ID" value="MBK1632322.1"/>
    <property type="molecule type" value="Genomic_DNA"/>
</dbReference>
<proteinExistence type="predicted"/>
<gene>
    <name evidence="1" type="ORF">CKO31_16575</name>
</gene>
<evidence type="ECO:0008006" key="3">
    <source>
        <dbReference type="Google" id="ProtNLM"/>
    </source>
</evidence>
<organism evidence="1 2">
    <name type="scientific">Thiohalocapsa halophila</name>
    <dbReference type="NCBI Taxonomy" id="69359"/>
    <lineage>
        <taxon>Bacteria</taxon>
        <taxon>Pseudomonadati</taxon>
        <taxon>Pseudomonadota</taxon>
        <taxon>Gammaproteobacteria</taxon>
        <taxon>Chromatiales</taxon>
        <taxon>Chromatiaceae</taxon>
        <taxon>Thiohalocapsa</taxon>
    </lineage>
</organism>
<reference evidence="1 2" key="1">
    <citation type="journal article" date="2020" name="Microorganisms">
        <title>Osmotic Adaptation and Compatible Solute Biosynthesis of Phototrophic Bacteria as Revealed from Genome Analyses.</title>
        <authorList>
            <person name="Imhoff J.F."/>
            <person name="Rahn T."/>
            <person name="Kunzel S."/>
            <person name="Keller A."/>
            <person name="Neulinger S.C."/>
        </authorList>
    </citation>
    <scope>NUCLEOTIDE SEQUENCE [LARGE SCALE GENOMIC DNA]</scope>
    <source>
        <strain evidence="1 2">DSM 6210</strain>
    </source>
</reference>
<dbReference type="Proteomes" id="UP000748752">
    <property type="component" value="Unassembled WGS sequence"/>
</dbReference>
<protein>
    <recommendedName>
        <fullName evidence="3">Type II toxin-antitoxin system HicB family antitoxin</fullName>
    </recommendedName>
</protein>
<accession>A0ABS1CKF9</accession>
<evidence type="ECO:0000313" key="2">
    <source>
        <dbReference type="Proteomes" id="UP000748752"/>
    </source>
</evidence>
<evidence type="ECO:0000313" key="1">
    <source>
        <dbReference type="EMBL" id="MBK1632322.1"/>
    </source>
</evidence>